<gene>
    <name evidence="3" type="ORF">EEDITHA_LOCUS17127</name>
</gene>
<organism evidence="3 4">
    <name type="scientific">Euphydryas editha</name>
    <name type="common">Edith's checkerspot</name>
    <dbReference type="NCBI Taxonomy" id="104508"/>
    <lineage>
        <taxon>Eukaryota</taxon>
        <taxon>Metazoa</taxon>
        <taxon>Ecdysozoa</taxon>
        <taxon>Arthropoda</taxon>
        <taxon>Hexapoda</taxon>
        <taxon>Insecta</taxon>
        <taxon>Pterygota</taxon>
        <taxon>Neoptera</taxon>
        <taxon>Endopterygota</taxon>
        <taxon>Lepidoptera</taxon>
        <taxon>Glossata</taxon>
        <taxon>Ditrysia</taxon>
        <taxon>Papilionoidea</taxon>
        <taxon>Nymphalidae</taxon>
        <taxon>Nymphalinae</taxon>
        <taxon>Euphydryas</taxon>
    </lineage>
</organism>
<protein>
    <recommendedName>
        <fullName evidence="2">C2H2-type domain-containing protein</fullName>
    </recommendedName>
</protein>
<evidence type="ECO:0000256" key="1">
    <source>
        <dbReference type="PROSITE-ProRule" id="PRU00042"/>
    </source>
</evidence>
<dbReference type="InterPro" id="IPR045914">
    <property type="entry name" value="Zn532-like"/>
</dbReference>
<keyword evidence="1" id="KW-0862">Zinc</keyword>
<dbReference type="GO" id="GO:0008270">
    <property type="term" value="F:zinc ion binding"/>
    <property type="evidence" value="ECO:0007669"/>
    <property type="project" value="UniProtKB-KW"/>
</dbReference>
<keyword evidence="1" id="KW-0479">Metal-binding</keyword>
<dbReference type="EMBL" id="CAKOGL010000025">
    <property type="protein sequence ID" value="CAH2102510.1"/>
    <property type="molecule type" value="Genomic_DNA"/>
</dbReference>
<dbReference type="Proteomes" id="UP001153954">
    <property type="component" value="Unassembled WGS sequence"/>
</dbReference>
<name>A0AAU9UX41_EUPED</name>
<dbReference type="PROSITE" id="PS50157">
    <property type="entry name" value="ZINC_FINGER_C2H2_2"/>
    <property type="match status" value="3"/>
</dbReference>
<sequence length="642" mass="74930">MGSEINCDKLSIKNILFTKALPNYTIPVATNGYKVFPCSDCGDRFLFESSYNDHINRKSLKITYFCRHCNKIIINNNRCRLLSHIRSHAFKTTTINVSDLKIEPLPIQDMSWTLSLPNNPPVEILTRDKDDIVCYECKISLDRSDKIYKDRAKHYMKYTNIVYSCPVCLFSLPNICALKAHLRIHLKIPPFFCPECGIHLSTRSISYPYNHDCEGFNMIRATTRLKCKQKKCYKIFHPNDYRMHIKNHLEKVYKCINCLKVWNNRPTKKHFPCNNNDKLVKCFRCQICANTILLKNAVNKHSNFHFKSLQIQIDDHIYPCLSCSLICNEISTLINHHISKHASNDTKNLLINILKEYNSITKPVKQGFYRVLKKCDKCLRSFLYRCEYENIQILPNECPYECSIDNPNNYTQCNENQIICNLCKNKVNENWDKIKNHFATFHKNHKCLDLKVILTKIDNKISTSGVYKKADHLKCVMSKNTNLNNKILLSKKKIYKKNSQIPSNTSNDNITSIDGYICKICNFICANKQTFEIHIITHRDPCMAYQCLECGQCFVVKPSFSTHLLLEHGITNVEEYINKKQCYNETALLKQPHNEETIDEPVKENQCKICKDQFDNHTDLEKHFRVHGMAFLMKNTHKNNSP</sequence>
<feature type="domain" description="C2H2-type" evidence="2">
    <location>
        <begin position="545"/>
        <end position="568"/>
    </location>
</feature>
<dbReference type="PANTHER" id="PTHR47222">
    <property type="entry name" value="ZINC FINGER PROTEIN 532-RELATED"/>
    <property type="match status" value="1"/>
</dbReference>
<proteinExistence type="predicted"/>
<reference evidence="3" key="1">
    <citation type="submission" date="2022-03" db="EMBL/GenBank/DDBJ databases">
        <authorList>
            <person name="Tunstrom K."/>
        </authorList>
    </citation>
    <scope>NUCLEOTIDE SEQUENCE</scope>
</reference>
<feature type="domain" description="C2H2-type" evidence="2">
    <location>
        <begin position="163"/>
        <end position="190"/>
    </location>
</feature>
<evidence type="ECO:0000313" key="3">
    <source>
        <dbReference type="EMBL" id="CAH2102510.1"/>
    </source>
</evidence>
<comment type="caution">
    <text evidence="3">The sequence shown here is derived from an EMBL/GenBank/DDBJ whole genome shotgun (WGS) entry which is preliminary data.</text>
</comment>
<evidence type="ECO:0000259" key="2">
    <source>
        <dbReference type="PROSITE" id="PS50157"/>
    </source>
</evidence>
<feature type="domain" description="C2H2-type" evidence="2">
    <location>
        <begin position="605"/>
        <end position="627"/>
    </location>
</feature>
<dbReference type="PANTHER" id="PTHR47222:SF5">
    <property type="entry name" value="LOW QUALITY PROTEIN: ZINC FINGER PROTEIN 532-LIKE"/>
    <property type="match status" value="1"/>
</dbReference>
<dbReference type="Pfam" id="PF25412">
    <property type="entry name" value="zf-C2H2_ZNF592"/>
    <property type="match status" value="1"/>
</dbReference>
<dbReference type="InterPro" id="IPR057356">
    <property type="entry name" value="Znf-C2H2_ZNF592"/>
</dbReference>
<dbReference type="InterPro" id="IPR013087">
    <property type="entry name" value="Znf_C2H2_type"/>
</dbReference>
<keyword evidence="4" id="KW-1185">Reference proteome</keyword>
<dbReference type="PROSITE" id="PS00028">
    <property type="entry name" value="ZINC_FINGER_C2H2_1"/>
    <property type="match status" value="5"/>
</dbReference>
<dbReference type="Gene3D" id="3.30.160.60">
    <property type="entry name" value="Classic Zinc Finger"/>
    <property type="match status" value="3"/>
</dbReference>
<dbReference type="SMART" id="SM00355">
    <property type="entry name" value="ZnF_C2H2"/>
    <property type="match status" value="10"/>
</dbReference>
<dbReference type="InterPro" id="IPR036236">
    <property type="entry name" value="Znf_C2H2_sf"/>
</dbReference>
<evidence type="ECO:0000313" key="4">
    <source>
        <dbReference type="Proteomes" id="UP001153954"/>
    </source>
</evidence>
<accession>A0AAU9UX41</accession>
<keyword evidence="1" id="KW-0863">Zinc-finger</keyword>
<dbReference type="SUPFAM" id="SSF57667">
    <property type="entry name" value="beta-beta-alpha zinc fingers"/>
    <property type="match status" value="1"/>
</dbReference>
<dbReference type="AlphaFoldDB" id="A0AAU9UX41"/>